<sequence>MKKFVWLIGLLLDLCDAANFGCCGIKEGVCLKCCQSYHMDNGKCQECPPGYSGDKCNIKCVYPWYGRLCGSSCSNDPNNCSRDDCHPALGCQSHGSGLFTNMPIGSSRKQTNHVVTRPMATIYINTSAREVLETRCNSKDSLFKCCSGFQLTNGKCEGTSKS</sequence>
<gene>
    <name evidence="1" type="ORF">CGI_10018188</name>
</gene>
<accession>K1QBW9</accession>
<dbReference type="AlphaFoldDB" id="K1QBW9"/>
<dbReference type="InParanoid" id="K1QBW9"/>
<reference evidence="1" key="1">
    <citation type="journal article" date="2012" name="Nature">
        <title>The oyster genome reveals stress adaptation and complexity of shell formation.</title>
        <authorList>
            <person name="Zhang G."/>
            <person name="Fang X."/>
            <person name="Guo X."/>
            <person name="Li L."/>
            <person name="Luo R."/>
            <person name="Xu F."/>
            <person name="Yang P."/>
            <person name="Zhang L."/>
            <person name="Wang X."/>
            <person name="Qi H."/>
            <person name="Xiong Z."/>
            <person name="Que H."/>
            <person name="Xie Y."/>
            <person name="Holland P.W."/>
            <person name="Paps J."/>
            <person name="Zhu Y."/>
            <person name="Wu F."/>
            <person name="Chen Y."/>
            <person name="Wang J."/>
            <person name="Peng C."/>
            <person name="Meng J."/>
            <person name="Yang L."/>
            <person name="Liu J."/>
            <person name="Wen B."/>
            <person name="Zhang N."/>
            <person name="Huang Z."/>
            <person name="Zhu Q."/>
            <person name="Feng Y."/>
            <person name="Mount A."/>
            <person name="Hedgecock D."/>
            <person name="Xu Z."/>
            <person name="Liu Y."/>
            <person name="Domazet-Loso T."/>
            <person name="Du Y."/>
            <person name="Sun X."/>
            <person name="Zhang S."/>
            <person name="Liu B."/>
            <person name="Cheng P."/>
            <person name="Jiang X."/>
            <person name="Li J."/>
            <person name="Fan D."/>
            <person name="Wang W."/>
            <person name="Fu W."/>
            <person name="Wang T."/>
            <person name="Wang B."/>
            <person name="Zhang J."/>
            <person name="Peng Z."/>
            <person name="Li Y."/>
            <person name="Li N."/>
            <person name="Wang J."/>
            <person name="Chen M."/>
            <person name="He Y."/>
            <person name="Tan F."/>
            <person name="Song X."/>
            <person name="Zheng Q."/>
            <person name="Huang R."/>
            <person name="Yang H."/>
            <person name="Du X."/>
            <person name="Chen L."/>
            <person name="Yang M."/>
            <person name="Gaffney P.M."/>
            <person name="Wang S."/>
            <person name="Luo L."/>
            <person name="She Z."/>
            <person name="Ming Y."/>
            <person name="Huang W."/>
            <person name="Zhang S."/>
            <person name="Huang B."/>
            <person name="Zhang Y."/>
            <person name="Qu T."/>
            <person name="Ni P."/>
            <person name="Miao G."/>
            <person name="Wang J."/>
            <person name="Wang Q."/>
            <person name="Steinberg C.E."/>
            <person name="Wang H."/>
            <person name="Li N."/>
            <person name="Qian L."/>
            <person name="Zhang G."/>
            <person name="Li Y."/>
            <person name="Yang H."/>
            <person name="Liu X."/>
            <person name="Wang J."/>
            <person name="Yin Y."/>
            <person name="Wang J."/>
        </authorList>
    </citation>
    <scope>NUCLEOTIDE SEQUENCE [LARGE SCALE GENOMIC DNA]</scope>
    <source>
        <strain evidence="1">05x7-T-G4-1.051#20</strain>
    </source>
</reference>
<proteinExistence type="predicted"/>
<name>K1QBW9_MAGGI</name>
<protein>
    <submittedName>
        <fullName evidence="1">Uncharacterized protein</fullName>
    </submittedName>
</protein>
<organism evidence="1">
    <name type="scientific">Magallana gigas</name>
    <name type="common">Pacific oyster</name>
    <name type="synonym">Crassostrea gigas</name>
    <dbReference type="NCBI Taxonomy" id="29159"/>
    <lineage>
        <taxon>Eukaryota</taxon>
        <taxon>Metazoa</taxon>
        <taxon>Spiralia</taxon>
        <taxon>Lophotrochozoa</taxon>
        <taxon>Mollusca</taxon>
        <taxon>Bivalvia</taxon>
        <taxon>Autobranchia</taxon>
        <taxon>Pteriomorphia</taxon>
        <taxon>Ostreida</taxon>
        <taxon>Ostreoidea</taxon>
        <taxon>Ostreidae</taxon>
        <taxon>Magallana</taxon>
    </lineage>
</organism>
<dbReference type="EMBL" id="JH816623">
    <property type="protein sequence ID" value="EKC34337.1"/>
    <property type="molecule type" value="Genomic_DNA"/>
</dbReference>
<dbReference type="HOGENOM" id="CLU_1637082_0_0_1"/>
<evidence type="ECO:0000313" key="1">
    <source>
        <dbReference type="EMBL" id="EKC34337.1"/>
    </source>
</evidence>